<dbReference type="AlphaFoldDB" id="A0A383EFP5"/>
<feature type="non-terminal residue" evidence="1">
    <location>
        <position position="36"/>
    </location>
</feature>
<dbReference type="EMBL" id="UINC01225256">
    <property type="protein sequence ID" value="SVE55243.1"/>
    <property type="molecule type" value="Genomic_DNA"/>
</dbReference>
<organism evidence="1">
    <name type="scientific">marine metagenome</name>
    <dbReference type="NCBI Taxonomy" id="408172"/>
    <lineage>
        <taxon>unclassified sequences</taxon>
        <taxon>metagenomes</taxon>
        <taxon>ecological metagenomes</taxon>
    </lineage>
</organism>
<sequence length="36" mass="4224">MLCQCKVRQKAARVKILQYYCYSTNWPFINGAITLV</sequence>
<evidence type="ECO:0000313" key="1">
    <source>
        <dbReference type="EMBL" id="SVE55243.1"/>
    </source>
</evidence>
<protein>
    <submittedName>
        <fullName evidence="1">Uncharacterized protein</fullName>
    </submittedName>
</protein>
<gene>
    <name evidence="1" type="ORF">METZ01_LOCUS508097</name>
</gene>
<reference evidence="1" key="1">
    <citation type="submission" date="2018-05" db="EMBL/GenBank/DDBJ databases">
        <authorList>
            <person name="Lanie J.A."/>
            <person name="Ng W.-L."/>
            <person name="Kazmierczak K.M."/>
            <person name="Andrzejewski T.M."/>
            <person name="Davidsen T.M."/>
            <person name="Wayne K.J."/>
            <person name="Tettelin H."/>
            <person name="Glass J.I."/>
            <person name="Rusch D."/>
            <person name="Podicherti R."/>
            <person name="Tsui H.-C.T."/>
            <person name="Winkler M.E."/>
        </authorList>
    </citation>
    <scope>NUCLEOTIDE SEQUENCE</scope>
</reference>
<accession>A0A383EFP5</accession>
<name>A0A383EFP5_9ZZZZ</name>
<proteinExistence type="predicted"/>